<proteinExistence type="predicted"/>
<evidence type="ECO:0000256" key="1">
    <source>
        <dbReference type="SAM" id="Phobius"/>
    </source>
</evidence>
<feature type="transmembrane region" description="Helical" evidence="1">
    <location>
        <begin position="43"/>
        <end position="67"/>
    </location>
</feature>
<dbReference type="PANTHER" id="PTHR31748:SF1">
    <property type="entry name" value="SERPENTINE RECEPTOR, CLASS V"/>
    <property type="match status" value="1"/>
</dbReference>
<dbReference type="WBParaSite" id="SPAL_0001089700.1">
    <property type="protein sequence ID" value="SPAL_0001089700.1"/>
    <property type="gene ID" value="SPAL_0001089700"/>
</dbReference>
<feature type="transmembrane region" description="Helical" evidence="1">
    <location>
        <begin position="13"/>
        <end position="31"/>
    </location>
</feature>
<evidence type="ECO:0000313" key="3">
    <source>
        <dbReference type="WBParaSite" id="SPAL_0001089700.1"/>
    </source>
</evidence>
<accession>A0A0N5BYP8</accession>
<dbReference type="Gene3D" id="1.20.1070.10">
    <property type="entry name" value="Rhodopsin 7-helix transmembrane proteins"/>
    <property type="match status" value="1"/>
</dbReference>
<name>A0A0N5BYP8_STREA</name>
<evidence type="ECO:0000313" key="2">
    <source>
        <dbReference type="Proteomes" id="UP000046392"/>
    </source>
</evidence>
<feature type="transmembrane region" description="Helical" evidence="1">
    <location>
        <begin position="174"/>
        <end position="197"/>
    </location>
</feature>
<protein>
    <submittedName>
        <fullName evidence="3">Serpentine receptor class gamma</fullName>
    </submittedName>
</protein>
<dbReference type="AlphaFoldDB" id="A0A0N5BYP8"/>
<feature type="transmembrane region" description="Helical" evidence="1">
    <location>
        <begin position="217"/>
        <end position="238"/>
    </location>
</feature>
<keyword evidence="2" id="KW-1185">Reference proteome</keyword>
<dbReference type="CDD" id="cd00637">
    <property type="entry name" value="7tm_classA_rhodopsin-like"/>
    <property type="match status" value="1"/>
</dbReference>
<keyword evidence="1" id="KW-0812">Transmembrane</keyword>
<keyword evidence="1" id="KW-1133">Transmembrane helix</keyword>
<sequence>MAGKVSVFDIIQHIYKIPSMLLMILSVYVLIKKIKDISANFNKQFYTIIVCKLSNEIAYMVTILIFFKLPKWGFYNNFLVNSNWMATTFYVLMEQQTTFMFLITFLISTNRYIAVKYPLLYKDYFSKSKIIIILLTFIISSTIIGLGNIPFNSEYRKFDLHGYFVPFFTSKNVIYYQFFYQVFFYGIISIATCIFNVRAIIALKKHNKNVNKFRKELYYIIYSIFIFITISIVETYFASTIIGLGNIPFNAEYRKFDLHGYFVPFFTSKNH</sequence>
<dbReference type="InterPro" id="IPR019426">
    <property type="entry name" value="7TM_GPCR_serpentine_rcpt_Srv"/>
</dbReference>
<feature type="transmembrane region" description="Helical" evidence="1">
    <location>
        <begin position="87"/>
        <end position="109"/>
    </location>
</feature>
<reference evidence="3" key="1">
    <citation type="submission" date="2017-02" db="UniProtKB">
        <authorList>
            <consortium name="WormBaseParasite"/>
        </authorList>
    </citation>
    <scope>IDENTIFICATION</scope>
</reference>
<dbReference type="Pfam" id="PF10323">
    <property type="entry name" value="7TM_GPCR_Srv"/>
    <property type="match status" value="1"/>
</dbReference>
<dbReference type="SUPFAM" id="SSF81321">
    <property type="entry name" value="Family A G protein-coupled receptor-like"/>
    <property type="match status" value="1"/>
</dbReference>
<feature type="transmembrane region" description="Helical" evidence="1">
    <location>
        <begin position="130"/>
        <end position="151"/>
    </location>
</feature>
<dbReference type="PANTHER" id="PTHR31748">
    <property type="entry name" value="SERPENTINE RECEPTOR, CLASS V"/>
    <property type="match status" value="1"/>
</dbReference>
<organism evidence="2 3">
    <name type="scientific">Strongyloides papillosus</name>
    <name type="common">Intestinal threadworm</name>
    <dbReference type="NCBI Taxonomy" id="174720"/>
    <lineage>
        <taxon>Eukaryota</taxon>
        <taxon>Metazoa</taxon>
        <taxon>Ecdysozoa</taxon>
        <taxon>Nematoda</taxon>
        <taxon>Chromadorea</taxon>
        <taxon>Rhabditida</taxon>
        <taxon>Tylenchina</taxon>
        <taxon>Panagrolaimomorpha</taxon>
        <taxon>Strongyloidoidea</taxon>
        <taxon>Strongyloididae</taxon>
        <taxon>Strongyloides</taxon>
    </lineage>
</organism>
<keyword evidence="1" id="KW-0472">Membrane</keyword>
<dbReference type="Proteomes" id="UP000046392">
    <property type="component" value="Unplaced"/>
</dbReference>